<gene>
    <name evidence="2" type="ORF">AXX17_ATUG01910</name>
</gene>
<evidence type="ECO:0000256" key="1">
    <source>
        <dbReference type="SAM" id="MobiDB-lite"/>
    </source>
</evidence>
<evidence type="ECO:0000313" key="2">
    <source>
        <dbReference type="EMBL" id="OAO89321.1"/>
    </source>
</evidence>
<proteinExistence type="predicted"/>
<reference evidence="3" key="1">
    <citation type="journal article" date="2016" name="Proc. Natl. Acad. Sci. U.S.A.">
        <title>Chromosome-level assembly of Arabidopsis thaliana Ler reveals the extent of translocation and inversion polymorphisms.</title>
        <authorList>
            <person name="Zapata L."/>
            <person name="Ding J."/>
            <person name="Willing E.M."/>
            <person name="Hartwig B."/>
            <person name="Bezdan D."/>
            <person name="Jiao W.B."/>
            <person name="Patel V."/>
            <person name="Velikkakam James G."/>
            <person name="Koornneef M."/>
            <person name="Ossowski S."/>
            <person name="Schneeberger K."/>
        </authorList>
    </citation>
    <scope>NUCLEOTIDE SEQUENCE [LARGE SCALE GENOMIC DNA]</scope>
    <source>
        <strain evidence="3">cv. Landsberg erecta</strain>
    </source>
</reference>
<comment type="caution">
    <text evidence="2">The sequence shown here is derived from an EMBL/GenBank/DDBJ whole genome shotgun (WGS) entry which is preliminary data.</text>
</comment>
<protein>
    <submittedName>
        <fullName evidence="2">Uncharacterized protein</fullName>
    </submittedName>
</protein>
<accession>A0A178U9K7</accession>
<feature type="compositionally biased region" description="Polar residues" evidence="1">
    <location>
        <begin position="33"/>
        <end position="42"/>
    </location>
</feature>
<dbReference type="Proteomes" id="UP000078284">
    <property type="component" value="Unassembled WGS sequence"/>
</dbReference>
<sequence length="61" mass="7005">MVMIDEERWCTSLFFFQCRPSSSSLNNHDHIQNPPSVSNPDDANNDCDLKKLTTIKDFDEG</sequence>
<evidence type="ECO:0000313" key="3">
    <source>
        <dbReference type="Proteomes" id="UP000078284"/>
    </source>
</evidence>
<feature type="region of interest" description="Disordered" evidence="1">
    <location>
        <begin position="23"/>
        <end position="45"/>
    </location>
</feature>
<dbReference type="EMBL" id="LUHQ01000014">
    <property type="protein sequence ID" value="OAO89321.1"/>
    <property type="molecule type" value="Genomic_DNA"/>
</dbReference>
<organism evidence="2 3">
    <name type="scientific">Arabidopsis thaliana</name>
    <name type="common">Mouse-ear cress</name>
    <dbReference type="NCBI Taxonomy" id="3702"/>
    <lineage>
        <taxon>Eukaryota</taxon>
        <taxon>Viridiplantae</taxon>
        <taxon>Streptophyta</taxon>
        <taxon>Embryophyta</taxon>
        <taxon>Tracheophyta</taxon>
        <taxon>Spermatophyta</taxon>
        <taxon>Magnoliopsida</taxon>
        <taxon>eudicotyledons</taxon>
        <taxon>Gunneridae</taxon>
        <taxon>Pentapetalae</taxon>
        <taxon>rosids</taxon>
        <taxon>malvids</taxon>
        <taxon>Brassicales</taxon>
        <taxon>Brassicaceae</taxon>
        <taxon>Camelineae</taxon>
        <taxon>Arabidopsis</taxon>
    </lineage>
</organism>
<name>A0A178U9K7_ARATH</name>
<dbReference type="AlphaFoldDB" id="A0A178U9K7"/>